<proteinExistence type="predicted"/>
<dbReference type="Gene3D" id="2.40.50.140">
    <property type="entry name" value="Nucleic acid-binding proteins"/>
    <property type="match status" value="1"/>
</dbReference>
<dbReference type="AlphaFoldDB" id="A0A7M5XIJ4"/>
<accession>A0A7M5XIJ4</accession>
<evidence type="ECO:0000313" key="3">
    <source>
        <dbReference type="Proteomes" id="UP000594262"/>
    </source>
</evidence>
<dbReference type="GeneID" id="136813528"/>
<dbReference type="SUPFAM" id="SSF50249">
    <property type="entry name" value="Nucleic acid-binding proteins"/>
    <property type="match status" value="1"/>
</dbReference>
<name>A0A7M5XIJ4_9CNID</name>
<dbReference type="Proteomes" id="UP000594262">
    <property type="component" value="Unplaced"/>
</dbReference>
<evidence type="ECO:0000256" key="1">
    <source>
        <dbReference type="SAM" id="MobiDB-lite"/>
    </source>
</evidence>
<protein>
    <submittedName>
        <fullName evidence="2">Uncharacterized protein</fullName>
    </submittedName>
</protein>
<organism evidence="2 3">
    <name type="scientific">Clytia hemisphaerica</name>
    <dbReference type="NCBI Taxonomy" id="252671"/>
    <lineage>
        <taxon>Eukaryota</taxon>
        <taxon>Metazoa</taxon>
        <taxon>Cnidaria</taxon>
        <taxon>Hydrozoa</taxon>
        <taxon>Hydroidolina</taxon>
        <taxon>Leptothecata</taxon>
        <taxon>Obeliida</taxon>
        <taxon>Clytiidae</taxon>
        <taxon>Clytia</taxon>
    </lineage>
</organism>
<dbReference type="RefSeq" id="XP_066926148.1">
    <property type="nucleotide sequence ID" value="XM_067070047.1"/>
</dbReference>
<dbReference type="OrthoDB" id="5987243at2759"/>
<keyword evidence="3" id="KW-1185">Reference proteome</keyword>
<reference evidence="2" key="1">
    <citation type="submission" date="2021-01" db="UniProtKB">
        <authorList>
            <consortium name="EnsemblMetazoa"/>
        </authorList>
    </citation>
    <scope>IDENTIFICATION</scope>
</reference>
<sequence>MASNHPNEDWIPSSQQYQEEPTPPQEEEEPLPNPQPDLPGVKIGYIHGVKNLTESNTPDKRNFFTCMLQTEDSMVRTVCFSPTKRKLFTEVQNSCVPVKISKTTNASGSGDIFFHRDSTVSLMKSVPFPYRGHDVKGEEFVSISDLSQLAPFEFVNVRAQASIVDDPTETIDWNNNEPLAKQEITITDSTGSCTVFLYGDYVGALKCGKSYEIKNLRLRKNANHFYLNSSVKETVTFKEIDNLQDLAAVMKDGDVTLQGIIIGISKVNVQFFCILCNKKATLVNDNTVECVSKLCQSKYGKVNAKSSITLTAPFKSFNATYKLFFNNEMLKKLSEILQFDVDEESIAKTLFSGNLPEILVTFNKFSNTVKNVVMPE</sequence>
<dbReference type="InterPro" id="IPR012340">
    <property type="entry name" value="NA-bd_OB-fold"/>
</dbReference>
<evidence type="ECO:0000313" key="2">
    <source>
        <dbReference type="EnsemblMetazoa" id="CLYHEMP023866.1"/>
    </source>
</evidence>
<feature type="region of interest" description="Disordered" evidence="1">
    <location>
        <begin position="1"/>
        <end position="40"/>
    </location>
</feature>
<dbReference type="EnsemblMetazoa" id="CLYHEMT023866.1">
    <property type="protein sequence ID" value="CLYHEMP023866.1"/>
    <property type="gene ID" value="CLYHEMG023866"/>
</dbReference>